<dbReference type="AlphaFoldDB" id="A0A5J9W5H7"/>
<dbReference type="Pfam" id="PF12937">
    <property type="entry name" value="F-box-like"/>
    <property type="match status" value="1"/>
</dbReference>
<feature type="domain" description="F-box" evidence="1">
    <location>
        <begin position="15"/>
        <end position="63"/>
    </location>
</feature>
<dbReference type="Gramene" id="TVU43196">
    <property type="protein sequence ID" value="TVU43196"/>
    <property type="gene ID" value="EJB05_09642"/>
</dbReference>
<comment type="caution">
    <text evidence="2">The sequence shown here is derived from an EMBL/GenBank/DDBJ whole genome shotgun (WGS) entry which is preliminary data.</text>
</comment>
<dbReference type="PANTHER" id="PTHR38926:SF74">
    <property type="entry name" value="OS08G0193600 PROTEIN"/>
    <property type="match status" value="1"/>
</dbReference>
<dbReference type="EMBL" id="RWGY01000005">
    <property type="protein sequence ID" value="TVU43196.1"/>
    <property type="molecule type" value="Genomic_DNA"/>
</dbReference>
<organism evidence="2 3">
    <name type="scientific">Eragrostis curvula</name>
    <name type="common">weeping love grass</name>
    <dbReference type="NCBI Taxonomy" id="38414"/>
    <lineage>
        <taxon>Eukaryota</taxon>
        <taxon>Viridiplantae</taxon>
        <taxon>Streptophyta</taxon>
        <taxon>Embryophyta</taxon>
        <taxon>Tracheophyta</taxon>
        <taxon>Spermatophyta</taxon>
        <taxon>Magnoliopsida</taxon>
        <taxon>Liliopsida</taxon>
        <taxon>Poales</taxon>
        <taxon>Poaceae</taxon>
        <taxon>PACMAD clade</taxon>
        <taxon>Chloridoideae</taxon>
        <taxon>Eragrostideae</taxon>
        <taxon>Eragrostidinae</taxon>
        <taxon>Eragrostis</taxon>
    </lineage>
</organism>
<dbReference type="Gene3D" id="3.80.10.10">
    <property type="entry name" value="Ribonuclease Inhibitor"/>
    <property type="match status" value="1"/>
</dbReference>
<dbReference type="PROSITE" id="PS50181">
    <property type="entry name" value="FBOX"/>
    <property type="match status" value="1"/>
</dbReference>
<evidence type="ECO:0000313" key="2">
    <source>
        <dbReference type="EMBL" id="TVU43196.1"/>
    </source>
</evidence>
<protein>
    <recommendedName>
        <fullName evidence="1">F-box domain-containing protein</fullName>
    </recommendedName>
</protein>
<name>A0A5J9W5H7_9POAL</name>
<evidence type="ECO:0000259" key="1">
    <source>
        <dbReference type="PROSITE" id="PS50181"/>
    </source>
</evidence>
<feature type="non-terminal residue" evidence="2">
    <location>
        <position position="1"/>
    </location>
</feature>
<accession>A0A5J9W5H7</accession>
<dbReference type="FunFam" id="1.20.1280.50:FF:000037">
    <property type="entry name" value="F-box protein SKIP19"/>
    <property type="match status" value="1"/>
</dbReference>
<dbReference type="InterPro" id="IPR032675">
    <property type="entry name" value="LRR_dom_sf"/>
</dbReference>
<dbReference type="InterPro" id="IPR001810">
    <property type="entry name" value="F-box_dom"/>
</dbReference>
<evidence type="ECO:0000313" key="3">
    <source>
        <dbReference type="Proteomes" id="UP000324897"/>
    </source>
</evidence>
<proteinExistence type="predicted"/>
<sequence length="294" mass="33429">MASTGGGAPRPAPEARDWASLPGEILFDVFRRVGLCEVMMGAEFVCTAWRRVALHEPALWRRIGLDEWCTQGCHIDKENDMKKFIAVDRSAGQCEAFKGTLLAVDLLDLTKRNFVLMPHTVLVDFGIGMGKKSLPFRAPSLKTLDLTHNDEEDSIEELTGALNKFPLLEDLRLSITYMFFEDENLLGSVFKACPRLKKLVVMYASAFDLMCSEEDFSMEPIYGDITLMPELRSLELYDCDLSFKALHDILDNCPLLESLYVHGHFDKLEMDEDLRLKCDRVRNLTLPIRSAYYV</sequence>
<reference evidence="2 3" key="1">
    <citation type="journal article" date="2019" name="Sci. Rep.">
        <title>A high-quality genome of Eragrostis curvula grass provides insights into Poaceae evolution and supports new strategies to enhance forage quality.</title>
        <authorList>
            <person name="Carballo J."/>
            <person name="Santos B.A.C.M."/>
            <person name="Zappacosta D."/>
            <person name="Garbus I."/>
            <person name="Selva J.P."/>
            <person name="Gallo C.A."/>
            <person name="Diaz A."/>
            <person name="Albertini E."/>
            <person name="Caccamo M."/>
            <person name="Echenique V."/>
        </authorList>
    </citation>
    <scope>NUCLEOTIDE SEQUENCE [LARGE SCALE GENOMIC DNA]</scope>
    <source>
        <strain evidence="3">cv. Victoria</strain>
        <tissue evidence="2">Leaf</tissue>
    </source>
</reference>
<dbReference type="SUPFAM" id="SSF81383">
    <property type="entry name" value="F-box domain"/>
    <property type="match status" value="1"/>
</dbReference>
<dbReference type="PANTHER" id="PTHR38926">
    <property type="entry name" value="F-BOX DOMAIN CONTAINING PROTEIN, EXPRESSED"/>
    <property type="match status" value="1"/>
</dbReference>
<gene>
    <name evidence="2" type="ORF">EJB05_09642</name>
</gene>
<dbReference type="InterPro" id="IPR036047">
    <property type="entry name" value="F-box-like_dom_sf"/>
</dbReference>
<dbReference type="SUPFAM" id="SSF52047">
    <property type="entry name" value="RNI-like"/>
    <property type="match status" value="1"/>
</dbReference>
<keyword evidence="3" id="KW-1185">Reference proteome</keyword>
<dbReference type="OrthoDB" id="3181259at2759"/>
<dbReference type="Gene3D" id="1.20.1280.50">
    <property type="match status" value="1"/>
</dbReference>
<dbReference type="Proteomes" id="UP000324897">
    <property type="component" value="Unassembled WGS sequence"/>
</dbReference>